<dbReference type="EMBL" id="FO203503">
    <property type="protein sequence ID" value="CCK79786.1"/>
    <property type="molecule type" value="Genomic_DNA"/>
</dbReference>
<keyword evidence="2" id="KW-1185">Reference proteome</keyword>
<sequence length="73" mass="8392">MTLFACECPNYSSENIRFDYGYDIFCSGYRQMLLCMFCGLSFSETKNTFLEGIRTPVSIIWKILNTRNPPVSG</sequence>
<accession>K0NF92</accession>
<name>K0NF92_DESTT</name>
<evidence type="ECO:0000313" key="1">
    <source>
        <dbReference type="EMBL" id="CCK79786.1"/>
    </source>
</evidence>
<protein>
    <submittedName>
        <fullName evidence="1">Conserved uncharacterized protein</fullName>
    </submittedName>
</protein>
<organism evidence="1 2">
    <name type="scientific">Desulfobacula toluolica (strain DSM 7467 / Tol2)</name>
    <dbReference type="NCBI Taxonomy" id="651182"/>
    <lineage>
        <taxon>Bacteria</taxon>
        <taxon>Pseudomonadati</taxon>
        <taxon>Thermodesulfobacteriota</taxon>
        <taxon>Desulfobacteria</taxon>
        <taxon>Desulfobacterales</taxon>
        <taxon>Desulfobacteraceae</taxon>
        <taxon>Desulfobacula</taxon>
    </lineage>
</organism>
<dbReference type="AlphaFoldDB" id="K0NF92"/>
<dbReference type="KEGG" id="dto:TOL2_C16240"/>
<dbReference type="HOGENOM" id="CLU_2698693_0_0_7"/>
<evidence type="ECO:0000313" key="2">
    <source>
        <dbReference type="Proteomes" id="UP000007347"/>
    </source>
</evidence>
<reference evidence="1 2" key="1">
    <citation type="journal article" date="2013" name="Environ. Microbiol.">
        <title>Complete genome, catabolic sub-proteomes and key-metabolites of Desulfobacula toluolica Tol2, a marine, aromatic compound-degrading, sulfate-reducing bacterium.</title>
        <authorList>
            <person name="Wohlbrand L."/>
            <person name="Jacob J.H."/>
            <person name="Kube M."/>
            <person name="Mussmann M."/>
            <person name="Jarling R."/>
            <person name="Beck A."/>
            <person name="Amann R."/>
            <person name="Wilkes H."/>
            <person name="Reinhardt R."/>
            <person name="Rabus R."/>
        </authorList>
    </citation>
    <scope>NUCLEOTIDE SEQUENCE [LARGE SCALE GENOMIC DNA]</scope>
    <source>
        <strain evidence="2">DSM 7467 / Tol2</strain>
    </source>
</reference>
<gene>
    <name evidence="1" type="ordered locus">TOL2_C16240</name>
</gene>
<proteinExistence type="predicted"/>
<dbReference type="Proteomes" id="UP000007347">
    <property type="component" value="Chromosome"/>
</dbReference>